<keyword evidence="5" id="KW-0235">DNA replication</keyword>
<keyword evidence="6" id="KW-0540">Nuclease</keyword>
<sequence length="313" mass="37261">MSRYFAFTLNNYTETNEQTLQDFAKNSRVMHLLYGKETAPTTGIPHLQGCFCLHKKTKLVTIKNFIGIRELHIEPCKKVYEANLKYCKKSGQVWQWPLEFIKEETPDNKQTYAKAIELAKQGRFDEIAADKLIKYDYKFKKIYAENLANSVETLYFQNKYGDFFKDFNILIYGPTGTGKSFRIEQIVYILNEFWKIYCNNTNKEYHPLRNYKKNRNKWWDDYMGEEICIIEELEPTWCQMAASNLKTWFDQYSFPGEIKGSSISKIRPPFWILTSNYSLEQLFTNKEGKLLEDYKPLKRRLYVVKTNNIYDDI</sequence>
<evidence type="ECO:0000256" key="10">
    <source>
        <dbReference type="ARBA" id="ARBA00022801"/>
    </source>
</evidence>
<dbReference type="InterPro" id="IPR000605">
    <property type="entry name" value="Helicase_SF3_ssDNA/RNA_vir"/>
</dbReference>
<gene>
    <name evidence="17" type="ORF">BCR32DRAFT_286359</name>
</gene>
<keyword evidence="12" id="KW-0238">DNA-binding</keyword>
<evidence type="ECO:0000256" key="5">
    <source>
        <dbReference type="ARBA" id="ARBA00022705"/>
    </source>
</evidence>
<dbReference type="InterPro" id="IPR049912">
    <property type="entry name" value="CRESS_DNA_REP"/>
</dbReference>
<evidence type="ECO:0000313" key="17">
    <source>
        <dbReference type="EMBL" id="ORX66091.1"/>
    </source>
</evidence>
<evidence type="ECO:0000256" key="9">
    <source>
        <dbReference type="ARBA" id="ARBA00022759"/>
    </source>
</evidence>
<accession>A0A1Y1VXS8</accession>
<keyword evidence="3" id="KW-0808">Transferase</keyword>
<dbReference type="GO" id="GO:0003724">
    <property type="term" value="F:RNA helicase activity"/>
    <property type="evidence" value="ECO:0007669"/>
    <property type="project" value="InterPro"/>
</dbReference>
<comment type="caution">
    <text evidence="17">The sequence shown here is derived from an EMBL/GenBank/DDBJ whole genome shotgun (WGS) entry which is preliminary data.</text>
</comment>
<dbReference type="PROSITE" id="PS52020">
    <property type="entry name" value="CRESS_DNA_REP"/>
    <property type="match status" value="1"/>
</dbReference>
<evidence type="ECO:0000256" key="13">
    <source>
        <dbReference type="ARBA" id="ARBA00023268"/>
    </source>
</evidence>
<keyword evidence="11" id="KW-0190">Covalent protein-DNA linkage</keyword>
<evidence type="ECO:0000313" key="18">
    <source>
        <dbReference type="Proteomes" id="UP000193944"/>
    </source>
</evidence>
<evidence type="ECO:0000256" key="2">
    <source>
        <dbReference type="ARBA" id="ARBA00008545"/>
    </source>
</evidence>
<dbReference type="EMBL" id="MCFG01000448">
    <property type="protein sequence ID" value="ORX66091.1"/>
    <property type="molecule type" value="Genomic_DNA"/>
</dbReference>
<evidence type="ECO:0000256" key="6">
    <source>
        <dbReference type="ARBA" id="ARBA00022722"/>
    </source>
</evidence>
<dbReference type="GO" id="GO:0003723">
    <property type="term" value="F:RNA binding"/>
    <property type="evidence" value="ECO:0007669"/>
    <property type="project" value="InterPro"/>
</dbReference>
<comment type="similarity">
    <text evidence="2">Belongs to the nanoviruses/circoviruses replication-associated protein family.</text>
</comment>
<dbReference type="GO" id="GO:0016787">
    <property type="term" value="F:hydrolase activity"/>
    <property type="evidence" value="ECO:0007669"/>
    <property type="project" value="UniProtKB-KW"/>
</dbReference>
<dbReference type="OrthoDB" id="6433169at2759"/>
<evidence type="ECO:0000256" key="3">
    <source>
        <dbReference type="ARBA" id="ARBA00022679"/>
    </source>
</evidence>
<dbReference type="GO" id="GO:0000166">
    <property type="term" value="F:nucleotide binding"/>
    <property type="evidence" value="ECO:0007669"/>
    <property type="project" value="UniProtKB-KW"/>
</dbReference>
<keyword evidence="18" id="KW-1185">Reference proteome</keyword>
<evidence type="ECO:0000256" key="14">
    <source>
        <dbReference type="ARBA" id="ARBA00030754"/>
    </source>
</evidence>
<dbReference type="GO" id="GO:0016779">
    <property type="term" value="F:nucleotidyltransferase activity"/>
    <property type="evidence" value="ECO:0007669"/>
    <property type="project" value="UniProtKB-KW"/>
</dbReference>
<keyword evidence="10" id="KW-0378">Hydrolase</keyword>
<reference evidence="17 18" key="1">
    <citation type="submission" date="2016-08" db="EMBL/GenBank/DDBJ databases">
        <title>A Parts List for Fungal Cellulosomes Revealed by Comparative Genomics.</title>
        <authorList>
            <consortium name="DOE Joint Genome Institute"/>
            <person name="Haitjema C.H."/>
            <person name="Gilmore S.P."/>
            <person name="Henske J.K."/>
            <person name="Solomon K.V."/>
            <person name="De Groot R."/>
            <person name="Kuo A."/>
            <person name="Mondo S.J."/>
            <person name="Salamov A.A."/>
            <person name="Labutti K."/>
            <person name="Zhao Z."/>
            <person name="Chiniquy J."/>
            <person name="Barry K."/>
            <person name="Brewer H.M."/>
            <person name="Purvine S.O."/>
            <person name="Wright A.T."/>
            <person name="Boxma B."/>
            <person name="Van Alen T."/>
            <person name="Hackstein J.H."/>
            <person name="Baker S.E."/>
            <person name="Grigoriev I.V."/>
            <person name="O'Malley M.A."/>
        </authorList>
    </citation>
    <scope>NUCLEOTIDE SEQUENCE [LARGE SCALE GENOMIC DNA]</scope>
    <source>
        <strain evidence="17 18">S4</strain>
    </source>
</reference>
<dbReference type="Gene3D" id="3.40.1310.20">
    <property type="match status" value="1"/>
</dbReference>
<keyword evidence="9" id="KW-0255">Endonuclease</keyword>
<evidence type="ECO:0000256" key="11">
    <source>
        <dbReference type="ARBA" id="ARBA00023124"/>
    </source>
</evidence>
<dbReference type="Proteomes" id="UP000193944">
    <property type="component" value="Unassembled WGS sequence"/>
</dbReference>
<dbReference type="GO" id="GO:0046872">
    <property type="term" value="F:metal ion binding"/>
    <property type="evidence" value="ECO:0007669"/>
    <property type="project" value="UniProtKB-KW"/>
</dbReference>
<evidence type="ECO:0000256" key="12">
    <source>
        <dbReference type="ARBA" id="ARBA00023125"/>
    </source>
</evidence>
<comment type="cofactor">
    <cofactor evidence="1">
        <name>Mn(2+)</name>
        <dbReference type="ChEBI" id="CHEBI:29035"/>
    </cofactor>
</comment>
<dbReference type="Pfam" id="PF02407">
    <property type="entry name" value="Viral_Rep"/>
    <property type="match status" value="1"/>
</dbReference>
<dbReference type="InterPro" id="IPR027417">
    <property type="entry name" value="P-loop_NTPase"/>
</dbReference>
<evidence type="ECO:0000256" key="8">
    <source>
        <dbReference type="ARBA" id="ARBA00022741"/>
    </source>
</evidence>
<dbReference type="GO" id="GO:0003677">
    <property type="term" value="F:DNA binding"/>
    <property type="evidence" value="ECO:0007669"/>
    <property type="project" value="UniProtKB-KW"/>
</dbReference>
<name>A0A1Y1VXS8_9FUNG</name>
<evidence type="ECO:0000256" key="1">
    <source>
        <dbReference type="ARBA" id="ARBA00001936"/>
    </source>
</evidence>
<dbReference type="GO" id="GO:0004519">
    <property type="term" value="F:endonuclease activity"/>
    <property type="evidence" value="ECO:0007669"/>
    <property type="project" value="UniProtKB-KW"/>
</dbReference>
<keyword evidence="13" id="KW-0511">Multifunctional enzyme</keyword>
<dbReference type="GO" id="GO:0006260">
    <property type="term" value="P:DNA replication"/>
    <property type="evidence" value="ECO:0007669"/>
    <property type="project" value="UniProtKB-KW"/>
</dbReference>
<proteinExistence type="inferred from homology"/>
<evidence type="ECO:0000256" key="15">
    <source>
        <dbReference type="ARBA" id="ARBA00032243"/>
    </source>
</evidence>
<evidence type="ECO:0000256" key="7">
    <source>
        <dbReference type="ARBA" id="ARBA00022723"/>
    </source>
</evidence>
<organism evidence="17 18">
    <name type="scientific">Anaeromyces robustus</name>
    <dbReference type="NCBI Taxonomy" id="1754192"/>
    <lineage>
        <taxon>Eukaryota</taxon>
        <taxon>Fungi</taxon>
        <taxon>Fungi incertae sedis</taxon>
        <taxon>Chytridiomycota</taxon>
        <taxon>Chytridiomycota incertae sedis</taxon>
        <taxon>Neocallimastigomycetes</taxon>
        <taxon>Neocallimastigales</taxon>
        <taxon>Neocallimastigaceae</taxon>
        <taxon>Anaeromyces</taxon>
    </lineage>
</organism>
<keyword evidence="4" id="KW-0548">Nucleotidyltransferase</keyword>
<protein>
    <recommendedName>
        <fullName evidence="14">ATP-dependent helicase Rep</fullName>
    </recommendedName>
    <alternativeName>
        <fullName evidence="15">RepP</fullName>
    </alternativeName>
</protein>
<evidence type="ECO:0000259" key="16">
    <source>
        <dbReference type="PROSITE" id="PS52020"/>
    </source>
</evidence>
<dbReference type="SUPFAM" id="SSF52540">
    <property type="entry name" value="P-loop containing nucleoside triphosphate hydrolases"/>
    <property type="match status" value="1"/>
</dbReference>
<keyword evidence="8" id="KW-0547">Nucleotide-binding</keyword>
<dbReference type="AlphaFoldDB" id="A0A1Y1VXS8"/>
<dbReference type="Gene3D" id="3.40.50.300">
    <property type="entry name" value="P-loop containing nucleotide triphosphate hydrolases"/>
    <property type="match status" value="1"/>
</dbReference>
<keyword evidence="7" id="KW-0479">Metal-binding</keyword>
<reference evidence="17 18" key="2">
    <citation type="submission" date="2016-08" db="EMBL/GenBank/DDBJ databases">
        <title>Pervasive Adenine N6-methylation of Active Genes in Fungi.</title>
        <authorList>
            <consortium name="DOE Joint Genome Institute"/>
            <person name="Mondo S.J."/>
            <person name="Dannebaum R.O."/>
            <person name="Kuo R.C."/>
            <person name="Labutti K."/>
            <person name="Haridas S."/>
            <person name="Kuo A."/>
            <person name="Salamov A."/>
            <person name="Ahrendt S.R."/>
            <person name="Lipzen A."/>
            <person name="Sullivan W."/>
            <person name="Andreopoulos W.B."/>
            <person name="Clum A."/>
            <person name="Lindquist E."/>
            <person name="Daum C."/>
            <person name="Ramamoorthy G.K."/>
            <person name="Gryganskyi A."/>
            <person name="Culley D."/>
            <person name="Magnuson J.K."/>
            <person name="James T.Y."/>
            <person name="O'Malley M.A."/>
            <person name="Stajich J.E."/>
            <person name="Spatafora J.W."/>
            <person name="Visel A."/>
            <person name="Grigoriev I.V."/>
        </authorList>
    </citation>
    <scope>NUCLEOTIDE SEQUENCE [LARGE SCALE GENOMIC DNA]</scope>
    <source>
        <strain evidence="17 18">S4</strain>
    </source>
</reference>
<feature type="domain" description="CRESS-DNA virus Rep endonuclease" evidence="16">
    <location>
        <begin position="1"/>
        <end position="103"/>
    </location>
</feature>
<dbReference type="Pfam" id="PF00910">
    <property type="entry name" value="RNA_helicase"/>
    <property type="match status" value="1"/>
</dbReference>
<evidence type="ECO:0000256" key="4">
    <source>
        <dbReference type="ARBA" id="ARBA00022695"/>
    </source>
</evidence>